<reference evidence="15" key="2">
    <citation type="submission" date="2022-08" db="UniProtKB">
        <authorList>
            <consortium name="EnsemblMetazoa"/>
        </authorList>
    </citation>
    <scope>IDENTIFICATION</scope>
    <source>
        <strain evidence="15">STECLA/ALBI9_A</strain>
    </source>
</reference>
<evidence type="ECO:0000256" key="12">
    <source>
        <dbReference type="ARBA" id="ARBA00023136"/>
    </source>
</evidence>
<sequence>MFGVLFVLLVTVFGLLYYLAQRRYQYWSVRGIPQLDGSLPMGSMKGIGREISFSDLLDRVYFRFHKQSPVAGLYFLINPVLLVLDLDVVKQVLVKDFNSFHDRGMYVNERDDPMSGHLFSIGGERWRYLRNKLSPTFTSGKIKQMFGTIQEIGGEFLAKVEEQLDRGDPLDMKQLCQWFTCDVVGSCAFGIQCGSLKNSGSELLEIGSRVFRQTPSRMLYNIAVSTFPSLSRALGLPLFPKSFRTYFREMVRSTVEHREQHQIERNDFLNLLIHLKNRGRLEPTGEEPGDTEPVGEPGLSAESGKLTLDEVSAQSFVFFFAGFETSSTTLTFALFLLASHPEEQERCRKEILDKLASGGTDEHPITYEALKEMTYLDQVIYETLRIYPAVGMLMRVVSRRVHLGAANLTLEEGTKVMIPVNAIHHDPELYPEPHRFRPERFTPEAIKERHTYAYLPFGEGPRNCIGMRFGLLEVKFGIVQLLSKLRFTVHPKTSLPLRMAKNSGFLEAEGGIWLSATRL</sequence>
<dbReference type="FunFam" id="1.10.630.10:FF:000042">
    <property type="entry name" value="Cytochrome P450"/>
    <property type="match status" value="1"/>
</dbReference>
<keyword evidence="6 13" id="KW-0479">Metal-binding</keyword>
<dbReference type="PRINTS" id="PR00463">
    <property type="entry name" value="EP450I"/>
</dbReference>
<dbReference type="GO" id="GO:0004497">
    <property type="term" value="F:monooxygenase activity"/>
    <property type="evidence" value="ECO:0007669"/>
    <property type="project" value="UniProtKB-KW"/>
</dbReference>
<comment type="similarity">
    <text evidence="4 14">Belongs to the cytochrome P450 family.</text>
</comment>
<evidence type="ECO:0000256" key="6">
    <source>
        <dbReference type="ARBA" id="ARBA00022723"/>
    </source>
</evidence>
<dbReference type="PROSITE" id="PS00086">
    <property type="entry name" value="CYTOCHROME_P450"/>
    <property type="match status" value="1"/>
</dbReference>
<dbReference type="SUPFAM" id="SSF48264">
    <property type="entry name" value="Cytochrome P450"/>
    <property type="match status" value="1"/>
</dbReference>
<evidence type="ECO:0000256" key="11">
    <source>
        <dbReference type="ARBA" id="ARBA00023033"/>
    </source>
</evidence>
<dbReference type="EnsemblMetazoa" id="AALB015588-RA">
    <property type="protein sequence ID" value="AALB015588-PA"/>
    <property type="gene ID" value="AALB015588"/>
</dbReference>
<dbReference type="Proteomes" id="UP000069272">
    <property type="component" value="Chromosome 2R"/>
</dbReference>
<evidence type="ECO:0000256" key="1">
    <source>
        <dbReference type="ARBA" id="ARBA00001971"/>
    </source>
</evidence>
<evidence type="ECO:0000256" key="8">
    <source>
        <dbReference type="ARBA" id="ARBA00022848"/>
    </source>
</evidence>
<comment type="cofactor">
    <cofactor evidence="1 13">
        <name>heme</name>
        <dbReference type="ChEBI" id="CHEBI:30413"/>
    </cofactor>
</comment>
<accession>A0A182G006</accession>
<keyword evidence="12" id="KW-0472">Membrane</keyword>
<dbReference type="PRINTS" id="PR00385">
    <property type="entry name" value="P450"/>
</dbReference>
<dbReference type="InterPro" id="IPR001128">
    <property type="entry name" value="Cyt_P450"/>
</dbReference>
<dbReference type="GO" id="GO:0016705">
    <property type="term" value="F:oxidoreductase activity, acting on paired donors, with incorporation or reduction of molecular oxygen"/>
    <property type="evidence" value="ECO:0007669"/>
    <property type="project" value="InterPro"/>
</dbReference>
<evidence type="ECO:0000256" key="13">
    <source>
        <dbReference type="PIRSR" id="PIRSR602401-1"/>
    </source>
</evidence>
<organism evidence="15 16">
    <name type="scientific">Anopheles albimanus</name>
    <name type="common">New world malaria mosquito</name>
    <dbReference type="NCBI Taxonomy" id="7167"/>
    <lineage>
        <taxon>Eukaryota</taxon>
        <taxon>Metazoa</taxon>
        <taxon>Ecdysozoa</taxon>
        <taxon>Arthropoda</taxon>
        <taxon>Hexapoda</taxon>
        <taxon>Insecta</taxon>
        <taxon>Pterygota</taxon>
        <taxon>Neoptera</taxon>
        <taxon>Endopterygota</taxon>
        <taxon>Diptera</taxon>
        <taxon>Nematocera</taxon>
        <taxon>Culicoidea</taxon>
        <taxon>Culicidae</taxon>
        <taxon>Anophelinae</taxon>
        <taxon>Anopheles</taxon>
    </lineage>
</organism>
<dbReference type="GO" id="GO:0005789">
    <property type="term" value="C:endoplasmic reticulum membrane"/>
    <property type="evidence" value="ECO:0007669"/>
    <property type="project" value="UniProtKB-SubCell"/>
</dbReference>
<evidence type="ECO:0000256" key="5">
    <source>
        <dbReference type="ARBA" id="ARBA00022617"/>
    </source>
</evidence>
<dbReference type="Pfam" id="PF00067">
    <property type="entry name" value="p450"/>
    <property type="match status" value="1"/>
</dbReference>
<evidence type="ECO:0000313" key="15">
    <source>
        <dbReference type="EnsemblMetazoa" id="AALB015588-PA"/>
    </source>
</evidence>
<evidence type="ECO:0000256" key="3">
    <source>
        <dbReference type="ARBA" id="ARBA00004406"/>
    </source>
</evidence>
<protein>
    <submittedName>
        <fullName evidence="15">Uncharacterized protein</fullName>
    </submittedName>
</protein>
<dbReference type="AlphaFoldDB" id="A0A182G006"/>
<keyword evidence="9 14" id="KW-0560">Oxidoreductase</keyword>
<keyword evidence="16" id="KW-1185">Reference proteome</keyword>
<dbReference type="VEuPathDB" id="VectorBase:AALB015588"/>
<proteinExistence type="inferred from homology"/>
<comment type="subcellular location">
    <subcellularLocation>
        <location evidence="3">Endoplasmic reticulum membrane</location>
        <topology evidence="3">Peripheral membrane protein</topology>
    </subcellularLocation>
    <subcellularLocation>
        <location evidence="2">Microsome membrane</location>
        <topology evidence="2">Peripheral membrane protein</topology>
    </subcellularLocation>
</comment>
<keyword evidence="8" id="KW-0492">Microsome</keyword>
<dbReference type="GO" id="GO:0005506">
    <property type="term" value="F:iron ion binding"/>
    <property type="evidence" value="ECO:0007669"/>
    <property type="project" value="InterPro"/>
</dbReference>
<dbReference type="InterPro" id="IPR002401">
    <property type="entry name" value="Cyt_P450_E_grp-I"/>
</dbReference>
<evidence type="ECO:0000256" key="9">
    <source>
        <dbReference type="ARBA" id="ARBA00023002"/>
    </source>
</evidence>
<evidence type="ECO:0000256" key="7">
    <source>
        <dbReference type="ARBA" id="ARBA00022824"/>
    </source>
</evidence>
<evidence type="ECO:0000256" key="4">
    <source>
        <dbReference type="ARBA" id="ARBA00010617"/>
    </source>
</evidence>
<evidence type="ECO:0000256" key="14">
    <source>
        <dbReference type="RuleBase" id="RU000461"/>
    </source>
</evidence>
<dbReference type="VEuPathDB" id="VectorBase:AALB20_032143"/>
<dbReference type="InterPro" id="IPR036396">
    <property type="entry name" value="Cyt_P450_sf"/>
</dbReference>
<dbReference type="InterPro" id="IPR017972">
    <property type="entry name" value="Cyt_P450_CS"/>
</dbReference>
<dbReference type="InterPro" id="IPR050476">
    <property type="entry name" value="Insect_CytP450_Detox"/>
</dbReference>
<dbReference type="PANTHER" id="PTHR24292">
    <property type="entry name" value="CYTOCHROME P450"/>
    <property type="match status" value="1"/>
</dbReference>
<evidence type="ECO:0000256" key="2">
    <source>
        <dbReference type="ARBA" id="ARBA00004174"/>
    </source>
</evidence>
<feature type="binding site" description="axial binding residue" evidence="13">
    <location>
        <position position="464"/>
    </location>
    <ligand>
        <name>heme</name>
        <dbReference type="ChEBI" id="CHEBI:30413"/>
    </ligand>
    <ligandPart>
        <name>Fe</name>
        <dbReference type="ChEBI" id="CHEBI:18248"/>
    </ligandPart>
</feature>
<evidence type="ECO:0000256" key="10">
    <source>
        <dbReference type="ARBA" id="ARBA00023004"/>
    </source>
</evidence>
<dbReference type="CDD" id="cd11056">
    <property type="entry name" value="CYP6-like"/>
    <property type="match status" value="1"/>
</dbReference>
<name>A0A182G006_ANOAL</name>
<keyword evidence="10 13" id="KW-0408">Iron</keyword>
<reference evidence="15 16" key="1">
    <citation type="journal article" date="2017" name="G3 (Bethesda)">
        <title>The Physical Genome Mapping of Anopheles albimanus Corrected Scaffold Misassemblies and Identified Interarm Rearrangements in Genus Anopheles.</title>
        <authorList>
            <person name="Artemov G.N."/>
            <person name="Peery A.N."/>
            <person name="Jiang X."/>
            <person name="Tu Z."/>
            <person name="Stegniy V.N."/>
            <person name="Sharakhova M.V."/>
            <person name="Sharakhov I.V."/>
        </authorList>
    </citation>
    <scope>NUCLEOTIDE SEQUENCE [LARGE SCALE GENOMIC DNA]</scope>
    <source>
        <strain evidence="15 16">ALBI9_A</strain>
    </source>
</reference>
<dbReference type="STRING" id="7167.A0A182G006"/>
<dbReference type="Gene3D" id="1.10.630.10">
    <property type="entry name" value="Cytochrome P450"/>
    <property type="match status" value="1"/>
</dbReference>
<keyword evidence="7" id="KW-0256">Endoplasmic reticulum</keyword>
<dbReference type="PANTHER" id="PTHR24292:SF100">
    <property type="entry name" value="CYTOCHROME P450 6A16, ISOFORM B-RELATED"/>
    <property type="match status" value="1"/>
</dbReference>
<keyword evidence="5 13" id="KW-0349">Heme</keyword>
<evidence type="ECO:0000313" key="16">
    <source>
        <dbReference type="Proteomes" id="UP000069272"/>
    </source>
</evidence>
<dbReference type="GO" id="GO:0020037">
    <property type="term" value="F:heme binding"/>
    <property type="evidence" value="ECO:0007669"/>
    <property type="project" value="InterPro"/>
</dbReference>
<keyword evidence="11 14" id="KW-0503">Monooxygenase</keyword>